<sequence length="109" mass="12718">MAKFKNLSPQPLPRDEMRLMEGYDARWGVKLRHPMPDGSNQPAFLHLDKNQKQRSKGNHSIIQFDLLSKCFNPSLSKLLIRLKLRESKRDWLKIGMSRFTAELGQDKLV</sequence>
<evidence type="ECO:0000313" key="1">
    <source>
        <dbReference type="EMBL" id="KAK1304294.1"/>
    </source>
</evidence>
<gene>
    <name evidence="1" type="ORF">QJS10_CPB11g00726</name>
</gene>
<name>A0AAV9DT04_ACOCL</name>
<proteinExistence type="predicted"/>
<keyword evidence="2" id="KW-1185">Reference proteome</keyword>
<organism evidence="1 2">
    <name type="scientific">Acorus calamus</name>
    <name type="common">Sweet flag</name>
    <dbReference type="NCBI Taxonomy" id="4465"/>
    <lineage>
        <taxon>Eukaryota</taxon>
        <taxon>Viridiplantae</taxon>
        <taxon>Streptophyta</taxon>
        <taxon>Embryophyta</taxon>
        <taxon>Tracheophyta</taxon>
        <taxon>Spermatophyta</taxon>
        <taxon>Magnoliopsida</taxon>
        <taxon>Liliopsida</taxon>
        <taxon>Acoraceae</taxon>
        <taxon>Acorus</taxon>
    </lineage>
</organism>
<dbReference type="EMBL" id="JAUJYO010000011">
    <property type="protein sequence ID" value="KAK1304294.1"/>
    <property type="molecule type" value="Genomic_DNA"/>
</dbReference>
<reference evidence="1" key="1">
    <citation type="journal article" date="2023" name="Nat. Commun.">
        <title>Diploid and tetraploid genomes of Acorus and the evolution of monocots.</title>
        <authorList>
            <person name="Ma L."/>
            <person name="Liu K.W."/>
            <person name="Li Z."/>
            <person name="Hsiao Y.Y."/>
            <person name="Qi Y."/>
            <person name="Fu T."/>
            <person name="Tang G.D."/>
            <person name="Zhang D."/>
            <person name="Sun W.H."/>
            <person name="Liu D.K."/>
            <person name="Li Y."/>
            <person name="Chen G.Z."/>
            <person name="Liu X.D."/>
            <person name="Liao X.Y."/>
            <person name="Jiang Y.T."/>
            <person name="Yu X."/>
            <person name="Hao Y."/>
            <person name="Huang J."/>
            <person name="Zhao X.W."/>
            <person name="Ke S."/>
            <person name="Chen Y.Y."/>
            <person name="Wu W.L."/>
            <person name="Hsu J.L."/>
            <person name="Lin Y.F."/>
            <person name="Huang M.D."/>
            <person name="Li C.Y."/>
            <person name="Huang L."/>
            <person name="Wang Z.W."/>
            <person name="Zhao X."/>
            <person name="Zhong W.Y."/>
            <person name="Peng D.H."/>
            <person name="Ahmad S."/>
            <person name="Lan S."/>
            <person name="Zhang J.S."/>
            <person name="Tsai W.C."/>
            <person name="Van de Peer Y."/>
            <person name="Liu Z.J."/>
        </authorList>
    </citation>
    <scope>NUCLEOTIDE SEQUENCE</scope>
    <source>
        <strain evidence="1">CP</strain>
    </source>
</reference>
<protein>
    <submittedName>
        <fullName evidence="1">Uncharacterized protein</fullName>
    </submittedName>
</protein>
<reference evidence="1" key="2">
    <citation type="submission" date="2023-06" db="EMBL/GenBank/DDBJ databases">
        <authorList>
            <person name="Ma L."/>
            <person name="Liu K.-W."/>
            <person name="Li Z."/>
            <person name="Hsiao Y.-Y."/>
            <person name="Qi Y."/>
            <person name="Fu T."/>
            <person name="Tang G."/>
            <person name="Zhang D."/>
            <person name="Sun W.-H."/>
            <person name="Liu D.-K."/>
            <person name="Li Y."/>
            <person name="Chen G.-Z."/>
            <person name="Liu X.-D."/>
            <person name="Liao X.-Y."/>
            <person name="Jiang Y.-T."/>
            <person name="Yu X."/>
            <person name="Hao Y."/>
            <person name="Huang J."/>
            <person name="Zhao X.-W."/>
            <person name="Ke S."/>
            <person name="Chen Y.-Y."/>
            <person name="Wu W.-L."/>
            <person name="Hsu J.-L."/>
            <person name="Lin Y.-F."/>
            <person name="Huang M.-D."/>
            <person name="Li C.-Y."/>
            <person name="Huang L."/>
            <person name="Wang Z.-W."/>
            <person name="Zhao X."/>
            <person name="Zhong W.-Y."/>
            <person name="Peng D.-H."/>
            <person name="Ahmad S."/>
            <person name="Lan S."/>
            <person name="Zhang J.-S."/>
            <person name="Tsai W.-C."/>
            <person name="Van De Peer Y."/>
            <person name="Liu Z.-J."/>
        </authorList>
    </citation>
    <scope>NUCLEOTIDE SEQUENCE</scope>
    <source>
        <strain evidence="1">CP</strain>
        <tissue evidence="1">Leaves</tissue>
    </source>
</reference>
<accession>A0AAV9DT04</accession>
<evidence type="ECO:0000313" key="2">
    <source>
        <dbReference type="Proteomes" id="UP001180020"/>
    </source>
</evidence>
<comment type="caution">
    <text evidence="1">The sequence shown here is derived from an EMBL/GenBank/DDBJ whole genome shotgun (WGS) entry which is preliminary data.</text>
</comment>
<dbReference type="Proteomes" id="UP001180020">
    <property type="component" value="Unassembled WGS sequence"/>
</dbReference>
<dbReference type="AlphaFoldDB" id="A0AAV9DT04"/>